<organism evidence="9 10">
    <name type="scientific">Meganyctiphanes norvegica</name>
    <name type="common">Northern krill</name>
    <name type="synonym">Thysanopoda norvegica</name>
    <dbReference type="NCBI Taxonomy" id="48144"/>
    <lineage>
        <taxon>Eukaryota</taxon>
        <taxon>Metazoa</taxon>
        <taxon>Ecdysozoa</taxon>
        <taxon>Arthropoda</taxon>
        <taxon>Crustacea</taxon>
        <taxon>Multicrustacea</taxon>
        <taxon>Malacostraca</taxon>
        <taxon>Eumalacostraca</taxon>
        <taxon>Eucarida</taxon>
        <taxon>Euphausiacea</taxon>
        <taxon>Euphausiidae</taxon>
        <taxon>Meganyctiphanes</taxon>
    </lineage>
</organism>
<dbReference type="EC" id="2.4.1.-" evidence="7"/>
<dbReference type="EMBL" id="CAXKWB010040534">
    <property type="protein sequence ID" value="CAL4155055.1"/>
    <property type="molecule type" value="Genomic_DNA"/>
</dbReference>
<accession>A0AAV2S296</accession>
<name>A0AAV2S296_MEGNR</name>
<evidence type="ECO:0000256" key="6">
    <source>
        <dbReference type="ARBA" id="ARBA00023034"/>
    </source>
</evidence>
<dbReference type="InterPro" id="IPR055270">
    <property type="entry name" value="Glyco_tran_10_C"/>
</dbReference>
<keyword evidence="7" id="KW-0472">Membrane</keyword>
<evidence type="ECO:0000256" key="7">
    <source>
        <dbReference type="RuleBase" id="RU003832"/>
    </source>
</evidence>
<evidence type="ECO:0000256" key="4">
    <source>
        <dbReference type="ARBA" id="ARBA00022676"/>
    </source>
</evidence>
<evidence type="ECO:0000256" key="2">
    <source>
        <dbReference type="ARBA" id="ARBA00004922"/>
    </source>
</evidence>
<dbReference type="Gene3D" id="3.40.50.11660">
    <property type="entry name" value="Glycosyl transferase family 10, C-terminal domain"/>
    <property type="match status" value="1"/>
</dbReference>
<keyword evidence="6 7" id="KW-0333">Golgi apparatus</keyword>
<dbReference type="Proteomes" id="UP001497623">
    <property type="component" value="Unassembled WGS sequence"/>
</dbReference>
<evidence type="ECO:0000256" key="5">
    <source>
        <dbReference type="ARBA" id="ARBA00022679"/>
    </source>
</evidence>
<sequence length="277" mass="32591">MEDDLWILLISTEYTEESVLKRQYNSLMSRYGPTCEDGIPLSALAKRDSQVSMGRQRPAKDYYWSGKNLTMMVAWMASKTQTKSRRETYVKELKKYIKVDVYGKLGNFKCGKSNTMINSEEWKLDECTQKTNQYMFYLAFENSICRDYATEKFYRSLQQDVIPVVMGGADYDRIAPPNSYIDALQFRGPKELADYLKFLASNSQLYNRYFEWKTHYDIDLGHPYSPMICDVCRKLHQFKSKPPEKPTNLNIGQWIRNASCNWNWTQVLEQKFTAKVR</sequence>
<dbReference type="InterPro" id="IPR001503">
    <property type="entry name" value="Glyco_trans_10"/>
</dbReference>
<keyword evidence="5 7" id="KW-0808">Transferase</keyword>
<dbReference type="InterPro" id="IPR038577">
    <property type="entry name" value="GT10-like_C_sf"/>
</dbReference>
<protein>
    <recommendedName>
        <fullName evidence="7">Fucosyltransferase</fullName>
        <ecNumber evidence="7">2.4.1.-</ecNumber>
    </recommendedName>
</protein>
<evidence type="ECO:0000313" key="9">
    <source>
        <dbReference type="EMBL" id="CAL4155055.1"/>
    </source>
</evidence>
<dbReference type="GO" id="GO:0008417">
    <property type="term" value="F:fucosyltransferase activity"/>
    <property type="evidence" value="ECO:0007669"/>
    <property type="project" value="InterPro"/>
</dbReference>
<dbReference type="AlphaFoldDB" id="A0AAV2S296"/>
<comment type="caution">
    <text evidence="9">The sequence shown here is derived from an EMBL/GenBank/DDBJ whole genome shotgun (WGS) entry which is preliminary data.</text>
</comment>
<evidence type="ECO:0000256" key="3">
    <source>
        <dbReference type="ARBA" id="ARBA00008919"/>
    </source>
</evidence>
<dbReference type="FunFam" id="3.40.50.11660:FF:000004">
    <property type="entry name" value="Glycoprotein 3-alpha-L-fucosyltransferase A"/>
    <property type="match status" value="1"/>
</dbReference>
<comment type="similarity">
    <text evidence="3 7">Belongs to the glycosyltransferase 10 family.</text>
</comment>
<keyword evidence="4 7" id="KW-0328">Glycosyltransferase</keyword>
<feature type="domain" description="Fucosyltransferase C-terminal" evidence="8">
    <location>
        <begin position="70"/>
        <end position="241"/>
    </location>
</feature>
<evidence type="ECO:0000256" key="1">
    <source>
        <dbReference type="ARBA" id="ARBA00004323"/>
    </source>
</evidence>
<keyword evidence="7" id="KW-0812">Transmembrane</keyword>
<dbReference type="PANTHER" id="PTHR48438">
    <property type="entry name" value="ALPHA-(1,3)-FUCOSYLTRANSFERASE C-RELATED"/>
    <property type="match status" value="1"/>
</dbReference>
<gene>
    <name evidence="9" type="ORF">MNOR_LOCUS31448</name>
</gene>
<reference evidence="9 10" key="1">
    <citation type="submission" date="2024-05" db="EMBL/GenBank/DDBJ databases">
        <authorList>
            <person name="Wallberg A."/>
        </authorList>
    </citation>
    <scope>NUCLEOTIDE SEQUENCE [LARGE SCALE GENOMIC DNA]</scope>
</reference>
<evidence type="ECO:0000313" key="10">
    <source>
        <dbReference type="Proteomes" id="UP001497623"/>
    </source>
</evidence>
<dbReference type="SUPFAM" id="SSF53756">
    <property type="entry name" value="UDP-Glycosyltransferase/glycogen phosphorylase"/>
    <property type="match status" value="1"/>
</dbReference>
<comment type="pathway">
    <text evidence="2">Protein modification; protein glycosylation.</text>
</comment>
<dbReference type="GO" id="GO:0032580">
    <property type="term" value="C:Golgi cisterna membrane"/>
    <property type="evidence" value="ECO:0007669"/>
    <property type="project" value="UniProtKB-SubCell"/>
</dbReference>
<dbReference type="Pfam" id="PF00852">
    <property type="entry name" value="Glyco_transf_10"/>
    <property type="match status" value="1"/>
</dbReference>
<evidence type="ECO:0000259" key="8">
    <source>
        <dbReference type="Pfam" id="PF00852"/>
    </source>
</evidence>
<feature type="non-terminal residue" evidence="9">
    <location>
        <position position="277"/>
    </location>
</feature>
<dbReference type="PANTHER" id="PTHR48438:SF1">
    <property type="entry name" value="ALPHA-(1,3)-FUCOSYLTRANSFERASE C-RELATED"/>
    <property type="match status" value="1"/>
</dbReference>
<comment type="subcellular location">
    <subcellularLocation>
        <location evidence="1">Golgi apparatus membrane</location>
        <topology evidence="1">Single-pass type II membrane protein</topology>
    </subcellularLocation>
    <subcellularLocation>
        <location evidence="7">Golgi apparatus</location>
        <location evidence="7">Golgi stack membrane</location>
        <topology evidence="7">Single-pass type II membrane protein</topology>
    </subcellularLocation>
</comment>
<proteinExistence type="inferred from homology"/>
<keyword evidence="10" id="KW-1185">Reference proteome</keyword>
<dbReference type="GO" id="GO:0000139">
    <property type="term" value="C:Golgi membrane"/>
    <property type="evidence" value="ECO:0007669"/>
    <property type="project" value="UniProtKB-SubCell"/>
</dbReference>